<keyword evidence="3" id="KW-1185">Reference proteome</keyword>
<protein>
    <submittedName>
        <fullName evidence="2">Siderophore-interacting protein</fullName>
    </submittedName>
</protein>
<dbReference type="InterPro" id="IPR013113">
    <property type="entry name" value="SIP_FAD-bd"/>
</dbReference>
<dbReference type="SUPFAM" id="SSF63380">
    <property type="entry name" value="Riboflavin synthase domain-like"/>
    <property type="match status" value="1"/>
</dbReference>
<gene>
    <name evidence="2" type="ORF">GCM10023321_36050</name>
</gene>
<dbReference type="PANTHER" id="PTHR30157:SF0">
    <property type="entry name" value="NADPH-DEPENDENT FERRIC-CHELATE REDUCTASE"/>
    <property type="match status" value="1"/>
</dbReference>
<dbReference type="PROSITE" id="PS51384">
    <property type="entry name" value="FAD_FR"/>
    <property type="match status" value="1"/>
</dbReference>
<comment type="caution">
    <text evidence="2">The sequence shown here is derived from an EMBL/GenBank/DDBJ whole genome shotgun (WGS) entry which is preliminary data.</text>
</comment>
<dbReference type="InterPro" id="IPR039374">
    <property type="entry name" value="SIP_fam"/>
</dbReference>
<dbReference type="Proteomes" id="UP001428817">
    <property type="component" value="Unassembled WGS sequence"/>
</dbReference>
<dbReference type="Pfam" id="PF08021">
    <property type="entry name" value="FAD_binding_9"/>
    <property type="match status" value="1"/>
</dbReference>
<dbReference type="InterPro" id="IPR017938">
    <property type="entry name" value="Riboflavin_synthase-like_b-brl"/>
</dbReference>
<evidence type="ECO:0000259" key="1">
    <source>
        <dbReference type="PROSITE" id="PS51384"/>
    </source>
</evidence>
<evidence type="ECO:0000313" key="2">
    <source>
        <dbReference type="EMBL" id="GAA5157589.1"/>
    </source>
</evidence>
<accession>A0ABP9QBU1</accession>
<dbReference type="Gene3D" id="3.40.50.80">
    <property type="entry name" value="Nucleotide-binding domain of ferredoxin-NADP reductase (FNR) module"/>
    <property type="match status" value="1"/>
</dbReference>
<dbReference type="PANTHER" id="PTHR30157">
    <property type="entry name" value="FERRIC REDUCTASE, NADPH-DEPENDENT"/>
    <property type="match status" value="1"/>
</dbReference>
<dbReference type="Gene3D" id="2.40.30.10">
    <property type="entry name" value="Translation factors"/>
    <property type="match status" value="1"/>
</dbReference>
<dbReference type="InterPro" id="IPR039261">
    <property type="entry name" value="FNR_nucleotide-bd"/>
</dbReference>
<dbReference type="EMBL" id="BAABJP010000015">
    <property type="protein sequence ID" value="GAA5157589.1"/>
    <property type="molecule type" value="Genomic_DNA"/>
</dbReference>
<proteinExistence type="predicted"/>
<dbReference type="CDD" id="cd06193">
    <property type="entry name" value="siderophore_interacting"/>
    <property type="match status" value="1"/>
</dbReference>
<dbReference type="Pfam" id="PF04954">
    <property type="entry name" value="SIP"/>
    <property type="match status" value="1"/>
</dbReference>
<evidence type="ECO:0000313" key="3">
    <source>
        <dbReference type="Proteomes" id="UP001428817"/>
    </source>
</evidence>
<reference evidence="3" key="1">
    <citation type="journal article" date="2019" name="Int. J. Syst. Evol. Microbiol.">
        <title>The Global Catalogue of Microorganisms (GCM) 10K type strain sequencing project: providing services to taxonomists for standard genome sequencing and annotation.</title>
        <authorList>
            <consortium name="The Broad Institute Genomics Platform"/>
            <consortium name="The Broad Institute Genome Sequencing Center for Infectious Disease"/>
            <person name="Wu L."/>
            <person name="Ma J."/>
        </authorList>
    </citation>
    <scope>NUCLEOTIDE SEQUENCE [LARGE SCALE GENOMIC DNA]</scope>
    <source>
        <strain evidence="3">JCM 18303</strain>
    </source>
</reference>
<sequence>MTGDMTRRGNSNGTAYPYFLTRVVRTRRITPNLVRITVGGDGLAEYPYSAPDQWMKLFFPLPGQDEPIVPEVEGDDVAAWYRRFQAMPDDIRPNMRTFTVRAHRPGDDELDIEFVLHGDQEGHGPASRWASHARPGDPLGMLAGPSAFAPPADAPWLLLAGDHSALPAIASSVESLAPGTRALAYVELDDPADQQSLPASPDVLVHWVYRDAGSERGQALVEELRRTDLPAGTPYVWLAGEAGMVRTLRRHLTGDRGIDKKAVTFVGYWRRGKTELDAYTEQELADARS</sequence>
<dbReference type="InterPro" id="IPR007037">
    <property type="entry name" value="SIP_rossman_dom"/>
</dbReference>
<dbReference type="InterPro" id="IPR017927">
    <property type="entry name" value="FAD-bd_FR_type"/>
</dbReference>
<feature type="domain" description="FAD-binding FR-type" evidence="1">
    <location>
        <begin position="16"/>
        <end position="152"/>
    </location>
</feature>
<organism evidence="2 3">
    <name type="scientific">Pseudonocardia eucalypti</name>
    <dbReference type="NCBI Taxonomy" id="648755"/>
    <lineage>
        <taxon>Bacteria</taxon>
        <taxon>Bacillati</taxon>
        <taxon>Actinomycetota</taxon>
        <taxon>Actinomycetes</taxon>
        <taxon>Pseudonocardiales</taxon>
        <taxon>Pseudonocardiaceae</taxon>
        <taxon>Pseudonocardia</taxon>
    </lineage>
</organism>
<name>A0ABP9QBU1_9PSEU</name>